<dbReference type="GO" id="GO:0005829">
    <property type="term" value="C:cytosol"/>
    <property type="evidence" value="ECO:0007669"/>
    <property type="project" value="TreeGrafter"/>
</dbReference>
<dbReference type="PATRIC" id="fig|1423772.3.peg.416"/>
<dbReference type="GO" id="GO:0045820">
    <property type="term" value="P:negative regulation of glycolytic process"/>
    <property type="evidence" value="ECO:0007669"/>
    <property type="project" value="TreeGrafter"/>
</dbReference>
<dbReference type="Pfam" id="PF00300">
    <property type="entry name" value="His_Phos_1"/>
    <property type="match status" value="1"/>
</dbReference>
<sequence length="186" mass="21242">MEQTLYLMRHGETLFDQLGKIEGWSDSPLTKNGIKQAKRAGEYFKAIDLSAAYCSASERCCDTLRQVTSLPYMRLKGLKEQNFGLLEGEHDYLQHLRPYGDLFVKYGGESDSEVQDRIVTTCTELMHRSSGQTVLAVTHANACLQFIKRWDDQLELSSIPNGAIFKYDFNKENDTFELLEQVKLTV</sequence>
<protein>
    <submittedName>
        <fullName evidence="4">Phosphoglycerate mutase</fullName>
    </submittedName>
</protein>
<dbReference type="EMBL" id="AYYN01000098">
    <property type="protein sequence ID" value="KRM74376.1"/>
    <property type="molecule type" value="Genomic_DNA"/>
</dbReference>
<dbReference type="SMART" id="SM00855">
    <property type="entry name" value="PGAM"/>
    <property type="match status" value="1"/>
</dbReference>
<dbReference type="CDD" id="cd07067">
    <property type="entry name" value="HP_PGM_like"/>
    <property type="match status" value="1"/>
</dbReference>
<feature type="active site" description="Tele-phosphohistidine intermediate" evidence="2">
    <location>
        <position position="10"/>
    </location>
</feature>
<dbReference type="InterPro" id="IPR029033">
    <property type="entry name" value="His_PPase_superfam"/>
</dbReference>
<accession>A0A0R2B4T9</accession>
<keyword evidence="1" id="KW-0378">Hydrolase</keyword>
<proteinExistence type="predicted"/>
<evidence type="ECO:0000256" key="2">
    <source>
        <dbReference type="PIRSR" id="PIRSR613078-1"/>
    </source>
</evidence>
<comment type="caution">
    <text evidence="4">The sequence shown here is derived from an EMBL/GenBank/DDBJ whole genome shotgun (WGS) entry which is preliminary data.</text>
</comment>
<dbReference type="InterPro" id="IPR013078">
    <property type="entry name" value="His_Pase_superF_clade-1"/>
</dbReference>
<feature type="binding site" evidence="3">
    <location>
        <position position="59"/>
    </location>
    <ligand>
        <name>substrate</name>
    </ligand>
</feature>
<dbReference type="PANTHER" id="PTHR46517:SF1">
    <property type="entry name" value="FRUCTOSE-2,6-BISPHOSPHATASE TIGAR"/>
    <property type="match status" value="1"/>
</dbReference>
<evidence type="ECO:0000313" key="5">
    <source>
        <dbReference type="Proteomes" id="UP000051612"/>
    </source>
</evidence>
<dbReference type="Gene3D" id="3.40.50.1240">
    <property type="entry name" value="Phosphoglycerate mutase-like"/>
    <property type="match status" value="1"/>
</dbReference>
<dbReference type="SUPFAM" id="SSF53254">
    <property type="entry name" value="Phosphoglycerate mutase-like"/>
    <property type="match status" value="1"/>
</dbReference>
<reference evidence="4 5" key="1">
    <citation type="journal article" date="2015" name="Genome Announc.">
        <title>Expanding the biotechnology potential of lactobacilli through comparative genomics of 213 strains and associated genera.</title>
        <authorList>
            <person name="Sun Z."/>
            <person name="Harris H.M."/>
            <person name="McCann A."/>
            <person name="Guo C."/>
            <person name="Argimon S."/>
            <person name="Zhang W."/>
            <person name="Yang X."/>
            <person name="Jeffery I.B."/>
            <person name="Cooney J.C."/>
            <person name="Kagawa T.F."/>
            <person name="Liu W."/>
            <person name="Song Y."/>
            <person name="Salvetti E."/>
            <person name="Wrobel A."/>
            <person name="Rasinkangas P."/>
            <person name="Parkhill J."/>
            <person name="Rea M.C."/>
            <person name="O'Sullivan O."/>
            <person name="Ritari J."/>
            <person name="Douillard F.P."/>
            <person name="Paul Ross R."/>
            <person name="Yang R."/>
            <person name="Briner A.E."/>
            <person name="Felis G.E."/>
            <person name="de Vos W.M."/>
            <person name="Barrangou R."/>
            <person name="Klaenhammer T.R."/>
            <person name="Caufield P.W."/>
            <person name="Cui Y."/>
            <person name="Zhang H."/>
            <person name="O'Toole P.W."/>
        </authorList>
    </citation>
    <scope>NUCLEOTIDE SEQUENCE [LARGE SCALE GENOMIC DNA]</scope>
    <source>
        <strain evidence="4 5">DSM 20452</strain>
    </source>
</reference>
<evidence type="ECO:0000256" key="3">
    <source>
        <dbReference type="PIRSR" id="PIRSR613078-2"/>
    </source>
</evidence>
<dbReference type="GO" id="GO:0004331">
    <property type="term" value="F:fructose-2,6-bisphosphate 2-phosphatase activity"/>
    <property type="evidence" value="ECO:0007669"/>
    <property type="project" value="TreeGrafter"/>
</dbReference>
<evidence type="ECO:0000256" key="1">
    <source>
        <dbReference type="ARBA" id="ARBA00022801"/>
    </source>
</evidence>
<organism evidence="4 5">
    <name type="scientific">Ligilactobacillus murinus DSM 20452 = NBRC 14221</name>
    <dbReference type="NCBI Taxonomy" id="1423772"/>
    <lineage>
        <taxon>Bacteria</taxon>
        <taxon>Bacillati</taxon>
        <taxon>Bacillota</taxon>
        <taxon>Bacilli</taxon>
        <taxon>Lactobacillales</taxon>
        <taxon>Lactobacillaceae</taxon>
        <taxon>Ligilactobacillus</taxon>
    </lineage>
</organism>
<dbReference type="PANTHER" id="PTHR46517">
    <property type="entry name" value="FRUCTOSE-2,6-BISPHOSPHATASE TIGAR"/>
    <property type="match status" value="1"/>
</dbReference>
<dbReference type="AlphaFoldDB" id="A0A0R2B4T9"/>
<gene>
    <name evidence="4" type="ORF">FC48_GL000379</name>
</gene>
<feature type="active site" description="Proton donor/acceptor" evidence="2">
    <location>
        <position position="80"/>
    </location>
</feature>
<dbReference type="InterPro" id="IPR051695">
    <property type="entry name" value="Phosphoglycerate_Mutase"/>
</dbReference>
<dbReference type="RefSeq" id="WP_082613069.1">
    <property type="nucleotide sequence ID" value="NZ_AYYN01000098.1"/>
</dbReference>
<dbReference type="GO" id="GO:0043456">
    <property type="term" value="P:regulation of pentose-phosphate shunt"/>
    <property type="evidence" value="ECO:0007669"/>
    <property type="project" value="TreeGrafter"/>
</dbReference>
<dbReference type="Proteomes" id="UP000051612">
    <property type="component" value="Unassembled WGS sequence"/>
</dbReference>
<evidence type="ECO:0000313" key="4">
    <source>
        <dbReference type="EMBL" id="KRM74376.1"/>
    </source>
</evidence>
<name>A0A0R2B4T9_9LACO</name>